<organism evidence="1 2">
    <name type="scientific">Artomyces pyxidatus</name>
    <dbReference type="NCBI Taxonomy" id="48021"/>
    <lineage>
        <taxon>Eukaryota</taxon>
        <taxon>Fungi</taxon>
        <taxon>Dikarya</taxon>
        <taxon>Basidiomycota</taxon>
        <taxon>Agaricomycotina</taxon>
        <taxon>Agaricomycetes</taxon>
        <taxon>Russulales</taxon>
        <taxon>Auriscalpiaceae</taxon>
        <taxon>Artomyces</taxon>
    </lineage>
</organism>
<proteinExistence type="predicted"/>
<gene>
    <name evidence="1" type="ORF">BV25DRAFT_1867732</name>
</gene>
<accession>A0ACB8TFK8</accession>
<reference evidence="1" key="1">
    <citation type="submission" date="2021-03" db="EMBL/GenBank/DDBJ databases">
        <authorList>
            <consortium name="DOE Joint Genome Institute"/>
            <person name="Ahrendt S."/>
            <person name="Looney B.P."/>
            <person name="Miyauchi S."/>
            <person name="Morin E."/>
            <person name="Drula E."/>
            <person name="Courty P.E."/>
            <person name="Chicoki N."/>
            <person name="Fauchery L."/>
            <person name="Kohler A."/>
            <person name="Kuo A."/>
            <person name="Labutti K."/>
            <person name="Pangilinan J."/>
            <person name="Lipzen A."/>
            <person name="Riley R."/>
            <person name="Andreopoulos W."/>
            <person name="He G."/>
            <person name="Johnson J."/>
            <person name="Barry K.W."/>
            <person name="Grigoriev I.V."/>
            <person name="Nagy L."/>
            <person name="Hibbett D."/>
            <person name="Henrissat B."/>
            <person name="Matheny P.B."/>
            <person name="Labbe J."/>
            <person name="Martin F."/>
        </authorList>
    </citation>
    <scope>NUCLEOTIDE SEQUENCE</scope>
    <source>
        <strain evidence="1">HHB10654</strain>
    </source>
</reference>
<dbReference type="EMBL" id="MU277190">
    <property type="protein sequence ID" value="KAI0067194.1"/>
    <property type="molecule type" value="Genomic_DNA"/>
</dbReference>
<protein>
    <submittedName>
        <fullName evidence="1">Uncharacterized protein</fullName>
    </submittedName>
</protein>
<comment type="caution">
    <text evidence="1">The sequence shown here is derived from an EMBL/GenBank/DDBJ whole genome shotgun (WGS) entry which is preliminary data.</text>
</comment>
<name>A0ACB8TFK8_9AGAM</name>
<dbReference type="Proteomes" id="UP000814140">
    <property type="component" value="Unassembled WGS sequence"/>
</dbReference>
<sequence length="224" mass="25079">MALHANAHPSSSKPPATEFDILKASHKFLRDDEAEDAKASWNDQLAQKYYSSLFREFAVCDLKHYKSGNFALRWRTESEVLSGAGETTCGNTRCSNHSLSDDPDAPSRVPLNTLELPFAYEEHGAAKSALVKVVLCGRCCKKLLWKRNQEKEKVVEREGGSRGNSTQAIVEGPDGKTEHKTSNRPRMKRERSTDGQHEDGTITGDKRARRHRRSPSSSEPQAKR</sequence>
<reference evidence="1" key="2">
    <citation type="journal article" date="2022" name="New Phytol.">
        <title>Evolutionary transition to the ectomycorrhizal habit in the genomes of a hyperdiverse lineage of mushroom-forming fungi.</title>
        <authorList>
            <person name="Looney B."/>
            <person name="Miyauchi S."/>
            <person name="Morin E."/>
            <person name="Drula E."/>
            <person name="Courty P.E."/>
            <person name="Kohler A."/>
            <person name="Kuo A."/>
            <person name="LaButti K."/>
            <person name="Pangilinan J."/>
            <person name="Lipzen A."/>
            <person name="Riley R."/>
            <person name="Andreopoulos W."/>
            <person name="He G."/>
            <person name="Johnson J."/>
            <person name="Nolan M."/>
            <person name="Tritt A."/>
            <person name="Barry K.W."/>
            <person name="Grigoriev I.V."/>
            <person name="Nagy L.G."/>
            <person name="Hibbett D."/>
            <person name="Henrissat B."/>
            <person name="Matheny P.B."/>
            <person name="Labbe J."/>
            <person name="Martin F.M."/>
        </authorList>
    </citation>
    <scope>NUCLEOTIDE SEQUENCE</scope>
    <source>
        <strain evidence="1">HHB10654</strain>
    </source>
</reference>
<keyword evidence="2" id="KW-1185">Reference proteome</keyword>
<evidence type="ECO:0000313" key="2">
    <source>
        <dbReference type="Proteomes" id="UP000814140"/>
    </source>
</evidence>
<evidence type="ECO:0000313" key="1">
    <source>
        <dbReference type="EMBL" id="KAI0067194.1"/>
    </source>
</evidence>